<dbReference type="Proteomes" id="UP001179361">
    <property type="component" value="Unassembled WGS sequence"/>
</dbReference>
<keyword evidence="1" id="KW-1133">Transmembrane helix</keyword>
<accession>A0ABS8Q3G9</accession>
<feature type="transmembrane region" description="Helical" evidence="1">
    <location>
        <begin position="112"/>
        <end position="129"/>
    </location>
</feature>
<feature type="transmembrane region" description="Helical" evidence="1">
    <location>
        <begin position="19"/>
        <end position="38"/>
    </location>
</feature>
<dbReference type="EMBL" id="JAJNOC010000002">
    <property type="protein sequence ID" value="MCD2516297.1"/>
    <property type="molecule type" value="Genomic_DNA"/>
</dbReference>
<feature type="transmembrane region" description="Helical" evidence="1">
    <location>
        <begin position="185"/>
        <end position="208"/>
    </location>
</feature>
<sequence length="409" mass="45928">MQASDIAISRRSGTISPTFIAHAAFMLLFPGFFFYQTLLGIGAIGAYLGGYFTLVALALLPPLTYAFVVSAKAHRNYVSQVDICLVFLVAYYGLVLLVNFFAGKDSMIVERYVQVIIFCFETYVIFRLIDLGSRSFRKIVLISLLLMSAITYYFSVGGFFFLQALGEAKDPNSLATYQGFARSYIYTYLLVIATLRFVLLRYVLYVVVTSALFLNGARSEFSAVLFLIPVNELYFARHRLYAVFTLVLASVILIGGVDYIVASLPENRILQLLDLSHSSSANMRDRFAHDALRTISENPIFGDFASYPDGHYAHNIITTWVDFGLFGFVFFSALLVWHGVWLLLNGFFRAKKDVDFVLAWSFVSVTILWALTAKNMPDMCVGAALGAFARYRYKKRFSPGAMSSDMAQR</sequence>
<gene>
    <name evidence="2" type="ORF">LQ564_08205</name>
</gene>
<reference evidence="2" key="1">
    <citation type="submission" date="2021-11" db="EMBL/GenBank/DDBJ databases">
        <title>The complete genome of Massilia sp sp. G4R7.</title>
        <authorList>
            <person name="Liu L."/>
            <person name="Yue J."/>
            <person name="Yuan J."/>
            <person name="Yang F."/>
            <person name="Li L."/>
        </authorList>
    </citation>
    <scope>NUCLEOTIDE SEQUENCE</scope>
    <source>
        <strain evidence="2">G4R7</strain>
    </source>
</reference>
<feature type="transmembrane region" description="Helical" evidence="1">
    <location>
        <begin position="356"/>
        <end position="372"/>
    </location>
</feature>
<keyword evidence="1" id="KW-0812">Transmembrane</keyword>
<feature type="transmembrane region" description="Helical" evidence="1">
    <location>
        <begin position="81"/>
        <end position="100"/>
    </location>
</feature>
<dbReference type="RefSeq" id="WP_231057620.1">
    <property type="nucleotide sequence ID" value="NZ_JAJNOC010000002.1"/>
</dbReference>
<feature type="transmembrane region" description="Helical" evidence="1">
    <location>
        <begin position="44"/>
        <end position="69"/>
    </location>
</feature>
<proteinExistence type="predicted"/>
<keyword evidence="3" id="KW-1185">Reference proteome</keyword>
<keyword evidence="1" id="KW-0472">Membrane</keyword>
<name>A0ABS8Q3G9_9BURK</name>
<organism evidence="2 3">
    <name type="scientific">Massilia phyllostachyos</name>
    <dbReference type="NCBI Taxonomy" id="2898585"/>
    <lineage>
        <taxon>Bacteria</taxon>
        <taxon>Pseudomonadati</taxon>
        <taxon>Pseudomonadota</taxon>
        <taxon>Betaproteobacteria</taxon>
        <taxon>Burkholderiales</taxon>
        <taxon>Oxalobacteraceae</taxon>
        <taxon>Telluria group</taxon>
        <taxon>Massilia</taxon>
    </lineage>
</organism>
<feature type="transmembrane region" description="Helical" evidence="1">
    <location>
        <begin position="141"/>
        <end position="165"/>
    </location>
</feature>
<comment type="caution">
    <text evidence="2">The sequence shown here is derived from an EMBL/GenBank/DDBJ whole genome shotgun (WGS) entry which is preliminary data.</text>
</comment>
<evidence type="ECO:0000313" key="2">
    <source>
        <dbReference type="EMBL" id="MCD2516297.1"/>
    </source>
</evidence>
<feature type="transmembrane region" description="Helical" evidence="1">
    <location>
        <begin position="323"/>
        <end position="344"/>
    </location>
</feature>
<evidence type="ECO:0000313" key="3">
    <source>
        <dbReference type="Proteomes" id="UP001179361"/>
    </source>
</evidence>
<protein>
    <submittedName>
        <fullName evidence="2">Uncharacterized protein</fullName>
    </submittedName>
</protein>
<evidence type="ECO:0000256" key="1">
    <source>
        <dbReference type="SAM" id="Phobius"/>
    </source>
</evidence>
<feature type="transmembrane region" description="Helical" evidence="1">
    <location>
        <begin position="240"/>
        <end position="262"/>
    </location>
</feature>